<dbReference type="CDD" id="cd05010">
    <property type="entry name" value="SIS_AgaS_like"/>
    <property type="match status" value="1"/>
</dbReference>
<dbReference type="Gene3D" id="3.40.50.10490">
    <property type="entry name" value="Glucose-6-phosphate isomerase like protein, domain 1"/>
    <property type="match status" value="2"/>
</dbReference>
<sequence length="395" mass="45084">MLLHANDEIREIYGACFTAKEIAQQPDLWEQVYLNFQSKHHEIIGFFSSISRKHEQVRVIFTGAGTSAFVGDTIVPYIKRITDLKKMHIESIPTTNIVSSPYYYFQPDIPTILVSFARSGNSPESLAAVQLGEQIIRSVYHIILTCNEEGNLAKQFQHKENAFVMYMPQEANDQGFAMTGSFTSMMLTALMLCNYNHIHLLEPSIMEIVRLGKGVIEKQEREIQRIAEKEFRKIVFLGSGVFEGLSREAALKFLELTAGRIPVMFDTPLGFRHGPKSILDKDTVVVLFLSNDEYTKKYDLDLLKEIFQEKERREIIVIAHQDNQEARRHCNTFLCNEGRNLKDDMYITFIYILYGQILALYKSIALGITPDNPCPSGSVNRIVQGVTVHPYKGKE</sequence>
<evidence type="ECO:0000256" key="3">
    <source>
        <dbReference type="ARBA" id="ARBA00022801"/>
    </source>
</evidence>
<evidence type="ECO:0000256" key="1">
    <source>
        <dbReference type="ARBA" id="ARBA00007748"/>
    </source>
</evidence>
<dbReference type="SUPFAM" id="SSF53697">
    <property type="entry name" value="SIS domain"/>
    <property type="match status" value="1"/>
</dbReference>
<reference evidence="6 7" key="1">
    <citation type="submission" date="2016-11" db="EMBL/GenBank/DDBJ databases">
        <title>Identification of Bacillus cereus isolated from egg-white.</title>
        <authorList>
            <person name="Soni A."/>
            <person name="Oey I."/>
            <person name="Silcock P."/>
            <person name="Bremer P."/>
        </authorList>
    </citation>
    <scope>NUCLEOTIDE SEQUENCE [LARGE SCALE GENOMIC DNA]</scope>
    <source>
        <strain evidence="6 7">NZAS03</strain>
    </source>
</reference>
<dbReference type="InterPro" id="IPR035466">
    <property type="entry name" value="GlmS/AgaS_SIS"/>
</dbReference>
<dbReference type="AlphaFoldDB" id="A0A1C4BJI4"/>
<name>A0A1C4BJI4_BACCE</name>
<dbReference type="RefSeq" id="WP_073517942.1">
    <property type="nucleotide sequence ID" value="NZ_MPOM01000006.1"/>
</dbReference>
<comment type="catalytic activity">
    <reaction evidence="4">
        <text>D-galactosamine 6-phosphate + H2O = D-tagatopyranose 1-phosphate + NH4(+)</text>
        <dbReference type="Rhea" id="RHEA:47680"/>
        <dbReference type="ChEBI" id="CHEBI:15377"/>
        <dbReference type="ChEBI" id="CHEBI:28938"/>
        <dbReference type="ChEBI" id="CHEBI:71674"/>
        <dbReference type="ChEBI" id="CHEBI:138150"/>
    </reaction>
</comment>
<dbReference type="EMBL" id="MPON01000006">
    <property type="protein sequence ID" value="OKA36279.1"/>
    <property type="molecule type" value="Genomic_DNA"/>
</dbReference>
<dbReference type="GO" id="GO:0009401">
    <property type="term" value="P:phosphoenolpyruvate-dependent sugar phosphotransferase system"/>
    <property type="evidence" value="ECO:0007669"/>
    <property type="project" value="TreeGrafter"/>
</dbReference>
<dbReference type="CDD" id="cd05008">
    <property type="entry name" value="SIS_GlmS_GlmD_1"/>
    <property type="match status" value="1"/>
</dbReference>
<feature type="domain" description="SIS" evidence="5">
    <location>
        <begin position="46"/>
        <end position="211"/>
    </location>
</feature>
<dbReference type="GO" id="GO:0016853">
    <property type="term" value="F:isomerase activity"/>
    <property type="evidence" value="ECO:0007669"/>
    <property type="project" value="UniProtKB-KW"/>
</dbReference>
<dbReference type="InterPro" id="IPR035464">
    <property type="entry name" value="SIS_AgaS"/>
</dbReference>
<dbReference type="InterPro" id="IPR001347">
    <property type="entry name" value="SIS_dom"/>
</dbReference>
<dbReference type="Proteomes" id="UP000186535">
    <property type="component" value="Unassembled WGS sequence"/>
</dbReference>
<dbReference type="GO" id="GO:0097367">
    <property type="term" value="F:carbohydrate derivative binding"/>
    <property type="evidence" value="ECO:0007669"/>
    <property type="project" value="InterPro"/>
</dbReference>
<evidence type="ECO:0000256" key="2">
    <source>
        <dbReference type="ARBA" id="ARBA00022737"/>
    </source>
</evidence>
<dbReference type="PANTHER" id="PTHR32502:SF3">
    <property type="entry name" value="D-GALACTOSAMINE-6-PHOSPHATE DEAMINASE AGAS-RELATED"/>
    <property type="match status" value="1"/>
</dbReference>
<evidence type="ECO:0000313" key="6">
    <source>
        <dbReference type="EMBL" id="OKA36279.1"/>
    </source>
</evidence>
<dbReference type="InterPro" id="IPR050303">
    <property type="entry name" value="GatZ_KbaZ_carbometab"/>
</dbReference>
<comment type="caution">
    <text evidence="6">The sequence shown here is derived from an EMBL/GenBank/DDBJ whole genome shotgun (WGS) entry which is preliminary data.</text>
</comment>
<protein>
    <submittedName>
        <fullName evidence="6">Tagatose-6-phosphate ketose isomerase</fullName>
    </submittedName>
</protein>
<dbReference type="PANTHER" id="PTHR32502">
    <property type="entry name" value="N-ACETYLGALACTOSAMINE PERMEASE II COMPONENT-RELATED"/>
    <property type="match status" value="1"/>
</dbReference>
<dbReference type="PROSITE" id="PS51464">
    <property type="entry name" value="SIS"/>
    <property type="match status" value="2"/>
</dbReference>
<dbReference type="Pfam" id="PF01380">
    <property type="entry name" value="SIS"/>
    <property type="match status" value="2"/>
</dbReference>
<evidence type="ECO:0000313" key="7">
    <source>
        <dbReference type="Proteomes" id="UP000186535"/>
    </source>
</evidence>
<dbReference type="GO" id="GO:1901135">
    <property type="term" value="P:carbohydrate derivative metabolic process"/>
    <property type="evidence" value="ECO:0007669"/>
    <property type="project" value="InterPro"/>
</dbReference>
<keyword evidence="2" id="KW-0677">Repeat</keyword>
<organism evidence="6 7">
    <name type="scientific">Bacillus cereus</name>
    <dbReference type="NCBI Taxonomy" id="1396"/>
    <lineage>
        <taxon>Bacteria</taxon>
        <taxon>Bacillati</taxon>
        <taxon>Bacillota</taxon>
        <taxon>Bacilli</taxon>
        <taxon>Bacillales</taxon>
        <taxon>Bacillaceae</taxon>
        <taxon>Bacillus</taxon>
        <taxon>Bacillus cereus group</taxon>
    </lineage>
</organism>
<keyword evidence="6" id="KW-0413">Isomerase</keyword>
<comment type="similarity">
    <text evidence="1">Belongs to the SIS family. AgaS subfamily.</text>
</comment>
<evidence type="ECO:0000256" key="4">
    <source>
        <dbReference type="ARBA" id="ARBA00029292"/>
    </source>
</evidence>
<accession>A0A1C4BJI4</accession>
<dbReference type="InterPro" id="IPR046348">
    <property type="entry name" value="SIS_dom_sf"/>
</dbReference>
<dbReference type="GO" id="GO:0005886">
    <property type="term" value="C:plasma membrane"/>
    <property type="evidence" value="ECO:0007669"/>
    <property type="project" value="TreeGrafter"/>
</dbReference>
<feature type="domain" description="SIS" evidence="5">
    <location>
        <begin position="222"/>
        <end position="373"/>
    </location>
</feature>
<evidence type="ECO:0000259" key="5">
    <source>
        <dbReference type="PROSITE" id="PS51464"/>
    </source>
</evidence>
<keyword evidence="3" id="KW-0378">Hydrolase</keyword>
<proteinExistence type="inferred from homology"/>
<dbReference type="GO" id="GO:0016787">
    <property type="term" value="F:hydrolase activity"/>
    <property type="evidence" value="ECO:0007669"/>
    <property type="project" value="UniProtKB-KW"/>
</dbReference>
<gene>
    <name evidence="6" type="ORF">BJR07_19620</name>
</gene>